<dbReference type="Gene3D" id="1.20.1510.10">
    <property type="entry name" value="Cation efflux protein transmembrane domain"/>
    <property type="match status" value="1"/>
</dbReference>
<feature type="transmembrane region" description="Helical" evidence="5">
    <location>
        <begin position="47"/>
        <end position="68"/>
    </location>
</feature>
<comment type="subcellular location">
    <subcellularLocation>
        <location evidence="1">Membrane</location>
        <topology evidence="1">Multi-pass membrane protein</topology>
    </subcellularLocation>
</comment>
<dbReference type="InterPro" id="IPR027469">
    <property type="entry name" value="Cation_efflux_TMD_sf"/>
</dbReference>
<keyword evidence="4 5" id="KW-0472">Membrane</keyword>
<dbReference type="KEGG" id="aon:DEH84_08400"/>
<dbReference type="SUPFAM" id="SSF161111">
    <property type="entry name" value="Cation efflux protein transmembrane domain-like"/>
    <property type="match status" value="1"/>
</dbReference>
<keyword evidence="2 5" id="KW-0812">Transmembrane</keyword>
<accession>A0A2U8FT74</accession>
<dbReference type="OrthoDB" id="9799649at2"/>
<feature type="domain" description="Cation efflux protein transmembrane" evidence="6">
    <location>
        <begin position="23"/>
        <end position="195"/>
    </location>
</feature>
<evidence type="ECO:0000256" key="2">
    <source>
        <dbReference type="ARBA" id="ARBA00022692"/>
    </source>
</evidence>
<dbReference type="AlphaFoldDB" id="A0A2U8FT74"/>
<keyword evidence="8" id="KW-1185">Reference proteome</keyword>
<dbReference type="Proteomes" id="UP000244892">
    <property type="component" value="Chromosome"/>
</dbReference>
<evidence type="ECO:0000256" key="4">
    <source>
        <dbReference type="ARBA" id="ARBA00023136"/>
    </source>
</evidence>
<dbReference type="EMBL" id="CP029210">
    <property type="protein sequence ID" value="AWI53446.1"/>
    <property type="molecule type" value="Genomic_DNA"/>
</dbReference>
<feature type="transmembrane region" description="Helical" evidence="5">
    <location>
        <begin position="19"/>
        <end position="41"/>
    </location>
</feature>
<evidence type="ECO:0000256" key="1">
    <source>
        <dbReference type="ARBA" id="ARBA00004141"/>
    </source>
</evidence>
<dbReference type="GO" id="GO:0016020">
    <property type="term" value="C:membrane"/>
    <property type="evidence" value="ECO:0007669"/>
    <property type="project" value="UniProtKB-SubCell"/>
</dbReference>
<name>A0A2U8FT74_9BURK</name>
<sequence>MSNDDDHGLDGRQASDRRILWQVLLINLAQCIAGFAVGAWASSTAVMGAALDNLADASVYGVSLYAVGRSAAIKARAARLSGWLLIGLAVLMLSEVLRRFFGGEAPLGPAMMTMAAVNAGMNLFCLRLLKRHKGEDVNFKASSIFTSNDSIVNLAIVASGALVMWLGSNLPDLILGMVVSAIAFKGGREILAEARESTQVGEADAS</sequence>
<protein>
    <submittedName>
        <fullName evidence="7">Cation transporter</fullName>
    </submittedName>
</protein>
<dbReference type="InterPro" id="IPR058533">
    <property type="entry name" value="Cation_efflux_TM"/>
</dbReference>
<organism evidence="7 8">
    <name type="scientific">Aquabacterium olei</name>
    <dbReference type="NCBI Taxonomy" id="1296669"/>
    <lineage>
        <taxon>Bacteria</taxon>
        <taxon>Pseudomonadati</taxon>
        <taxon>Pseudomonadota</taxon>
        <taxon>Betaproteobacteria</taxon>
        <taxon>Burkholderiales</taxon>
        <taxon>Aquabacterium</taxon>
    </lineage>
</organism>
<evidence type="ECO:0000259" key="6">
    <source>
        <dbReference type="Pfam" id="PF01545"/>
    </source>
</evidence>
<evidence type="ECO:0000256" key="5">
    <source>
        <dbReference type="SAM" id="Phobius"/>
    </source>
</evidence>
<reference evidence="7 8" key="1">
    <citation type="submission" date="2018-05" db="EMBL/GenBank/DDBJ databases">
        <title>complete genome sequence of Aquabacterium olei NBRC 110486.</title>
        <authorList>
            <person name="Tang B."/>
            <person name="Chang J."/>
            <person name="Zhang L."/>
            <person name="Yang H."/>
        </authorList>
    </citation>
    <scope>NUCLEOTIDE SEQUENCE [LARGE SCALE GENOMIC DNA]</scope>
    <source>
        <strain evidence="7 8">NBRC 110486</strain>
    </source>
</reference>
<dbReference type="GO" id="GO:0008324">
    <property type="term" value="F:monoatomic cation transmembrane transporter activity"/>
    <property type="evidence" value="ECO:0007669"/>
    <property type="project" value="InterPro"/>
</dbReference>
<dbReference type="Pfam" id="PF01545">
    <property type="entry name" value="Cation_efflux"/>
    <property type="match status" value="1"/>
</dbReference>
<keyword evidence="3 5" id="KW-1133">Transmembrane helix</keyword>
<gene>
    <name evidence="7" type="ORF">DEH84_08400</name>
</gene>
<feature type="transmembrane region" description="Helical" evidence="5">
    <location>
        <begin position="107"/>
        <end position="129"/>
    </location>
</feature>
<proteinExistence type="predicted"/>
<feature type="transmembrane region" description="Helical" evidence="5">
    <location>
        <begin position="150"/>
        <end position="167"/>
    </location>
</feature>
<feature type="transmembrane region" description="Helical" evidence="5">
    <location>
        <begin position="80"/>
        <end position="101"/>
    </location>
</feature>
<evidence type="ECO:0000313" key="8">
    <source>
        <dbReference type="Proteomes" id="UP000244892"/>
    </source>
</evidence>
<evidence type="ECO:0000313" key="7">
    <source>
        <dbReference type="EMBL" id="AWI53446.1"/>
    </source>
</evidence>
<evidence type="ECO:0000256" key="3">
    <source>
        <dbReference type="ARBA" id="ARBA00022989"/>
    </source>
</evidence>
<dbReference type="RefSeq" id="WP_109036444.1">
    <property type="nucleotide sequence ID" value="NZ_CP029210.1"/>
</dbReference>